<gene>
    <name evidence="1" type="ORF">D1164_14660</name>
</gene>
<organism evidence="1 2">
    <name type="scientific">Mariniphaga sediminis</name>
    <dbReference type="NCBI Taxonomy" id="1628158"/>
    <lineage>
        <taxon>Bacteria</taxon>
        <taxon>Pseudomonadati</taxon>
        <taxon>Bacteroidota</taxon>
        <taxon>Bacteroidia</taxon>
        <taxon>Marinilabiliales</taxon>
        <taxon>Prolixibacteraceae</taxon>
        <taxon>Mariniphaga</taxon>
    </lineage>
</organism>
<dbReference type="OrthoDB" id="344630at2"/>
<keyword evidence="2" id="KW-1185">Reference proteome</keyword>
<dbReference type="Proteomes" id="UP000266441">
    <property type="component" value="Unassembled WGS sequence"/>
</dbReference>
<comment type="caution">
    <text evidence="1">The sequence shown here is derived from an EMBL/GenBank/DDBJ whole genome shotgun (WGS) entry which is preliminary data.</text>
</comment>
<evidence type="ECO:0000313" key="2">
    <source>
        <dbReference type="Proteomes" id="UP000266441"/>
    </source>
</evidence>
<reference evidence="1 2" key="1">
    <citation type="journal article" date="2015" name="Int. J. Syst. Evol. Microbiol.">
        <title>Mariniphaga sediminis sp. nov., isolated from coastal sediment.</title>
        <authorList>
            <person name="Wang F.Q."/>
            <person name="Shen Q.Y."/>
            <person name="Chen G.J."/>
            <person name="Du Z.J."/>
        </authorList>
    </citation>
    <scope>NUCLEOTIDE SEQUENCE [LARGE SCALE GENOMIC DNA]</scope>
    <source>
        <strain evidence="1 2">SY21</strain>
    </source>
</reference>
<protein>
    <recommendedName>
        <fullName evidence="3">AbiTii domain-containing protein</fullName>
    </recommendedName>
</protein>
<evidence type="ECO:0000313" key="1">
    <source>
        <dbReference type="EMBL" id="RIH64333.1"/>
    </source>
</evidence>
<proteinExistence type="predicted"/>
<sequence length="350" mass="40203">MLENQDEIRTIVYTVTEILKADKLDELTEILNSAQITLEQTGYDNWNGGTYFYTLHLLVDIGTFVKIRDRIQSVESALLEKFSVATRHYENEGISNITIVPKAKPKIDWARLGGTISKEQLVQDIEFLKNTMISVATGGQRIPDINDQFKHKYTTTDKALQKLNFKNPNPHKDLWEWYGKWSSTFSKYSERRTYINEMYNSLIQMLEENEEPDFISVTVDLTDWERIERSVNEIRLRQNEAKTEEQFQVVGLLSRETIITLAQAVFNKEKHPILDGKEVSKTDAKRMLEAYIAVELSGSSNEILRKYARATLDLANELTHKRTATKKEASLCATATISLINLIGTIEGRI</sequence>
<dbReference type="EMBL" id="QWET01000011">
    <property type="protein sequence ID" value="RIH64333.1"/>
    <property type="molecule type" value="Genomic_DNA"/>
</dbReference>
<dbReference type="AlphaFoldDB" id="A0A399CYW1"/>
<accession>A0A399CYW1</accession>
<dbReference type="RefSeq" id="WP_119350758.1">
    <property type="nucleotide sequence ID" value="NZ_QWET01000011.1"/>
</dbReference>
<name>A0A399CYW1_9BACT</name>
<evidence type="ECO:0008006" key="3">
    <source>
        <dbReference type="Google" id="ProtNLM"/>
    </source>
</evidence>